<dbReference type="EMBL" id="JARKNE010000003">
    <property type="protein sequence ID" value="KAK5841042.1"/>
    <property type="molecule type" value="Genomic_DNA"/>
</dbReference>
<accession>A0ABR0QQ99</accession>
<keyword evidence="2" id="KW-1185">Reference proteome</keyword>
<gene>
    <name evidence="1" type="ORF">PVK06_009950</name>
</gene>
<comment type="caution">
    <text evidence="1">The sequence shown here is derived from an EMBL/GenBank/DDBJ whole genome shotgun (WGS) entry which is preliminary data.</text>
</comment>
<evidence type="ECO:0000313" key="1">
    <source>
        <dbReference type="EMBL" id="KAK5841042.1"/>
    </source>
</evidence>
<proteinExistence type="predicted"/>
<evidence type="ECO:0000313" key="2">
    <source>
        <dbReference type="Proteomes" id="UP001358586"/>
    </source>
</evidence>
<sequence length="102" mass="11718">MSSTARRGIRDSVPMAGDGVKTRLKKDVTILQQEFQKMQGEFLQLHVKINVMLKARLQGFKDDFKGEIRSELNTLRSKLHGLFEHIAAQDREKRVMGNRPPL</sequence>
<reference evidence="1 2" key="1">
    <citation type="submission" date="2023-03" db="EMBL/GenBank/DDBJ databases">
        <title>WGS of Gossypium arboreum.</title>
        <authorList>
            <person name="Yu D."/>
        </authorList>
    </citation>
    <scope>NUCLEOTIDE SEQUENCE [LARGE SCALE GENOMIC DNA]</scope>
    <source>
        <tissue evidence="1">Leaf</tissue>
    </source>
</reference>
<protein>
    <submittedName>
        <fullName evidence="1">Uncharacterized protein</fullName>
    </submittedName>
</protein>
<dbReference type="Proteomes" id="UP001358586">
    <property type="component" value="Chromosome 3"/>
</dbReference>
<organism evidence="1 2">
    <name type="scientific">Gossypium arboreum</name>
    <name type="common">Tree cotton</name>
    <name type="synonym">Gossypium nanking</name>
    <dbReference type="NCBI Taxonomy" id="29729"/>
    <lineage>
        <taxon>Eukaryota</taxon>
        <taxon>Viridiplantae</taxon>
        <taxon>Streptophyta</taxon>
        <taxon>Embryophyta</taxon>
        <taxon>Tracheophyta</taxon>
        <taxon>Spermatophyta</taxon>
        <taxon>Magnoliopsida</taxon>
        <taxon>eudicotyledons</taxon>
        <taxon>Gunneridae</taxon>
        <taxon>Pentapetalae</taxon>
        <taxon>rosids</taxon>
        <taxon>malvids</taxon>
        <taxon>Malvales</taxon>
        <taxon>Malvaceae</taxon>
        <taxon>Malvoideae</taxon>
        <taxon>Gossypium</taxon>
    </lineage>
</organism>
<name>A0ABR0QQ99_GOSAR</name>